<proteinExistence type="predicted"/>
<organism evidence="1 2">
    <name type="scientific">Streptosporangium carneum</name>
    <dbReference type="NCBI Taxonomy" id="47481"/>
    <lineage>
        <taxon>Bacteria</taxon>
        <taxon>Bacillati</taxon>
        <taxon>Actinomycetota</taxon>
        <taxon>Actinomycetes</taxon>
        <taxon>Streptosporangiales</taxon>
        <taxon>Streptosporangiaceae</taxon>
        <taxon>Streptosporangium</taxon>
    </lineage>
</organism>
<dbReference type="EMBL" id="BSEV01000009">
    <property type="protein sequence ID" value="GLK10938.1"/>
    <property type="molecule type" value="Genomic_DNA"/>
</dbReference>
<dbReference type="AlphaFoldDB" id="A0A9W6I3D7"/>
<protein>
    <submittedName>
        <fullName evidence="1">Uncharacterized protein</fullName>
    </submittedName>
</protein>
<keyword evidence="2" id="KW-1185">Reference proteome</keyword>
<evidence type="ECO:0000313" key="2">
    <source>
        <dbReference type="Proteomes" id="UP001143474"/>
    </source>
</evidence>
<comment type="caution">
    <text evidence="1">The sequence shown here is derived from an EMBL/GenBank/DDBJ whole genome shotgun (WGS) entry which is preliminary data.</text>
</comment>
<accession>A0A9W6I3D7</accession>
<evidence type="ECO:0000313" key="1">
    <source>
        <dbReference type="EMBL" id="GLK10938.1"/>
    </source>
</evidence>
<dbReference type="Proteomes" id="UP001143474">
    <property type="component" value="Unassembled WGS sequence"/>
</dbReference>
<name>A0A9W6I3D7_9ACTN</name>
<reference evidence="1" key="2">
    <citation type="submission" date="2023-01" db="EMBL/GenBank/DDBJ databases">
        <authorList>
            <person name="Sun Q."/>
            <person name="Evtushenko L."/>
        </authorList>
    </citation>
    <scope>NUCLEOTIDE SEQUENCE</scope>
    <source>
        <strain evidence="1">VKM Ac-2007</strain>
    </source>
</reference>
<gene>
    <name evidence="1" type="ORF">GCM10017600_43440</name>
</gene>
<sequence>MPLVLRPPGFSGVPRLSRGACEVVFPEGAGTFPRRSREKPEQGDFVIRGAFAGRFRGYAAVAFEARQVCSEGMFTHLKCEYRIFSQFLGLTSPVRDRAGRMKTERLTVR</sequence>
<reference evidence="1" key="1">
    <citation type="journal article" date="2014" name="Int. J. Syst. Evol. Microbiol.">
        <title>Complete genome sequence of Corynebacterium casei LMG S-19264T (=DSM 44701T), isolated from a smear-ripened cheese.</title>
        <authorList>
            <consortium name="US DOE Joint Genome Institute (JGI-PGF)"/>
            <person name="Walter F."/>
            <person name="Albersmeier A."/>
            <person name="Kalinowski J."/>
            <person name="Ruckert C."/>
        </authorList>
    </citation>
    <scope>NUCLEOTIDE SEQUENCE</scope>
    <source>
        <strain evidence="1">VKM Ac-2007</strain>
    </source>
</reference>